<name>A0A317CF47_9GAMM</name>
<proteinExistence type="predicted"/>
<dbReference type="OrthoDB" id="5624050at2"/>
<gene>
    <name evidence="3" type="ORF">DKW60_11435</name>
</gene>
<feature type="compositionally biased region" description="Low complexity" evidence="1">
    <location>
        <begin position="133"/>
        <end position="144"/>
    </location>
</feature>
<dbReference type="AlphaFoldDB" id="A0A317CF47"/>
<evidence type="ECO:0000313" key="3">
    <source>
        <dbReference type="EMBL" id="PWQ97027.1"/>
    </source>
</evidence>
<dbReference type="RefSeq" id="WP_109837792.1">
    <property type="nucleotide sequence ID" value="NZ_QGKM01000029.1"/>
</dbReference>
<dbReference type="Proteomes" id="UP000245539">
    <property type="component" value="Unassembled WGS sequence"/>
</dbReference>
<keyword evidence="2" id="KW-0732">Signal</keyword>
<feature type="chain" id="PRO_5016272388" evidence="2">
    <location>
        <begin position="23"/>
        <end position="217"/>
    </location>
</feature>
<organism evidence="3 4">
    <name type="scientific">Leucothrix pacifica</name>
    <dbReference type="NCBI Taxonomy" id="1247513"/>
    <lineage>
        <taxon>Bacteria</taxon>
        <taxon>Pseudomonadati</taxon>
        <taxon>Pseudomonadota</taxon>
        <taxon>Gammaproteobacteria</taxon>
        <taxon>Thiotrichales</taxon>
        <taxon>Thiotrichaceae</taxon>
        <taxon>Leucothrix</taxon>
    </lineage>
</organism>
<protein>
    <submittedName>
        <fullName evidence="3">Uncharacterized protein</fullName>
    </submittedName>
</protein>
<reference evidence="3 4" key="1">
    <citation type="submission" date="2018-05" db="EMBL/GenBank/DDBJ databases">
        <title>Leucothrix arctica sp. nov., isolated from Arctic seawater.</title>
        <authorList>
            <person name="Choi A."/>
            <person name="Baek K."/>
        </authorList>
    </citation>
    <scope>NUCLEOTIDE SEQUENCE [LARGE SCALE GENOMIC DNA]</scope>
    <source>
        <strain evidence="3 4">JCM 18388</strain>
    </source>
</reference>
<feature type="signal peptide" evidence="2">
    <location>
        <begin position="1"/>
        <end position="22"/>
    </location>
</feature>
<dbReference type="EMBL" id="QGKM01000029">
    <property type="protein sequence ID" value="PWQ97027.1"/>
    <property type="molecule type" value="Genomic_DNA"/>
</dbReference>
<evidence type="ECO:0000313" key="4">
    <source>
        <dbReference type="Proteomes" id="UP000245539"/>
    </source>
</evidence>
<feature type="compositionally biased region" description="Polar residues" evidence="1">
    <location>
        <begin position="146"/>
        <end position="158"/>
    </location>
</feature>
<feature type="region of interest" description="Disordered" evidence="1">
    <location>
        <begin position="124"/>
        <end position="162"/>
    </location>
</feature>
<evidence type="ECO:0000256" key="1">
    <source>
        <dbReference type="SAM" id="MobiDB-lite"/>
    </source>
</evidence>
<keyword evidence="4" id="KW-1185">Reference proteome</keyword>
<comment type="caution">
    <text evidence="3">The sequence shown here is derived from an EMBL/GenBank/DDBJ whole genome shotgun (WGS) entry which is preliminary data.</text>
</comment>
<sequence length="217" mass="24171">MKKLSTSLIFTLMAVFANSAYAWPEVDHMNMCGAASKVIRDYKGNPQAWNNRDMYTESRKATLYFQANCPETKAGKIEKAVVKRVASNVYVQPQAQNQQPRPQARPASCKDCFDAGYKKGFKDGKSVGIHNNPATSSSVTTPPSYRQPQPQVAQTQVHTARPHAHVQTAKPQHSPVMIQHGDHQHHSAVEKADCELTDALNRRAGPVVTVIKRRHHH</sequence>
<accession>A0A317CF47</accession>
<evidence type="ECO:0000256" key="2">
    <source>
        <dbReference type="SAM" id="SignalP"/>
    </source>
</evidence>